<dbReference type="Proteomes" id="UP000093053">
    <property type="component" value="Chromosome"/>
</dbReference>
<feature type="signal peptide" evidence="1">
    <location>
        <begin position="1"/>
        <end position="24"/>
    </location>
</feature>
<evidence type="ECO:0000259" key="2">
    <source>
        <dbReference type="Pfam" id="PF00652"/>
    </source>
</evidence>
<evidence type="ECO:0000313" key="3">
    <source>
        <dbReference type="EMBL" id="ANZ42250.1"/>
    </source>
</evidence>
<protein>
    <recommendedName>
        <fullName evidence="2">Ricin B lectin domain-containing protein</fullName>
    </recommendedName>
</protein>
<keyword evidence="1" id="KW-0732">Signal</keyword>
<name>A0A1B2HWY9_9PSEU</name>
<feature type="chain" id="PRO_5008538710" description="Ricin B lectin domain-containing protein" evidence="1">
    <location>
        <begin position="25"/>
        <end position="145"/>
    </location>
</feature>
<reference evidence="3 4" key="1">
    <citation type="submission" date="2016-07" db="EMBL/GenBank/DDBJ databases">
        <title>Complete genome sequence of the Lentzea guizhouensis DHS C013.</title>
        <authorList>
            <person name="Cao C."/>
        </authorList>
    </citation>
    <scope>NUCLEOTIDE SEQUENCE [LARGE SCALE GENOMIC DNA]</scope>
    <source>
        <strain evidence="3 4">DHS C013</strain>
    </source>
</reference>
<dbReference type="RefSeq" id="WP_065920581.1">
    <property type="nucleotide sequence ID" value="NZ_CP016793.1"/>
</dbReference>
<dbReference type="InterPro" id="IPR000772">
    <property type="entry name" value="Ricin_B_lectin"/>
</dbReference>
<dbReference type="InterPro" id="IPR035992">
    <property type="entry name" value="Ricin_B-like_lectins"/>
</dbReference>
<feature type="domain" description="Ricin B lectin" evidence="2">
    <location>
        <begin position="33"/>
        <end position="137"/>
    </location>
</feature>
<evidence type="ECO:0000313" key="4">
    <source>
        <dbReference type="Proteomes" id="UP000093053"/>
    </source>
</evidence>
<dbReference type="STRING" id="1586287.BBK82_46285"/>
<dbReference type="SUPFAM" id="SSF50370">
    <property type="entry name" value="Ricin B-like lectins"/>
    <property type="match status" value="1"/>
</dbReference>
<dbReference type="KEGG" id="led:BBK82_46285"/>
<accession>A0A1B2HWY9</accession>
<sequence length="145" mass="14955">MKLTFASGTAAALLLALTPVTATADTGAAAVHTIRHATTLACLTTNDRGDVYTSPCTGSDYQRWDDYAPGKFRNVATALCLAGTGNAVFTAACSSPAAGWSSTSGQPRLFRHVQTGRCLYGSGGQAAPVELRTCSTTSQWVFTGG</sequence>
<dbReference type="CDD" id="cd23415">
    <property type="entry name" value="beta-trefoil_Ricin_AH"/>
    <property type="match status" value="1"/>
</dbReference>
<dbReference type="AlphaFoldDB" id="A0A1B2HWY9"/>
<organism evidence="3 4">
    <name type="scientific">Lentzea guizhouensis</name>
    <dbReference type="NCBI Taxonomy" id="1586287"/>
    <lineage>
        <taxon>Bacteria</taxon>
        <taxon>Bacillati</taxon>
        <taxon>Actinomycetota</taxon>
        <taxon>Actinomycetes</taxon>
        <taxon>Pseudonocardiales</taxon>
        <taxon>Pseudonocardiaceae</taxon>
        <taxon>Lentzea</taxon>
    </lineage>
</organism>
<gene>
    <name evidence="3" type="ORF">BBK82_46285</name>
</gene>
<proteinExistence type="predicted"/>
<dbReference type="EMBL" id="CP016793">
    <property type="protein sequence ID" value="ANZ42250.1"/>
    <property type="molecule type" value="Genomic_DNA"/>
</dbReference>
<keyword evidence="4" id="KW-1185">Reference proteome</keyword>
<dbReference type="Gene3D" id="2.80.10.50">
    <property type="match status" value="1"/>
</dbReference>
<dbReference type="Pfam" id="PF00652">
    <property type="entry name" value="Ricin_B_lectin"/>
    <property type="match status" value="1"/>
</dbReference>
<dbReference type="OrthoDB" id="3534750at2"/>
<evidence type="ECO:0000256" key="1">
    <source>
        <dbReference type="SAM" id="SignalP"/>
    </source>
</evidence>